<dbReference type="AlphaFoldDB" id="A0A0L9UT41"/>
<dbReference type="EMBL" id="CM003376">
    <property type="protein sequence ID" value="KOM46015.1"/>
    <property type="molecule type" value="Genomic_DNA"/>
</dbReference>
<evidence type="ECO:0000256" key="1">
    <source>
        <dbReference type="SAM" id="MobiDB-lite"/>
    </source>
</evidence>
<dbReference type="Gramene" id="KOM46015">
    <property type="protein sequence ID" value="KOM46015"/>
    <property type="gene ID" value="LR48_Vigan06g132100"/>
</dbReference>
<protein>
    <submittedName>
        <fullName evidence="2">Uncharacterized protein</fullName>
    </submittedName>
</protein>
<feature type="compositionally biased region" description="Acidic residues" evidence="1">
    <location>
        <begin position="49"/>
        <end position="58"/>
    </location>
</feature>
<reference evidence="3" key="1">
    <citation type="journal article" date="2015" name="Proc. Natl. Acad. Sci. U.S.A.">
        <title>Genome sequencing of adzuki bean (Vigna angularis) provides insight into high starch and low fat accumulation and domestication.</title>
        <authorList>
            <person name="Yang K."/>
            <person name="Tian Z."/>
            <person name="Chen C."/>
            <person name="Luo L."/>
            <person name="Zhao B."/>
            <person name="Wang Z."/>
            <person name="Yu L."/>
            <person name="Li Y."/>
            <person name="Sun Y."/>
            <person name="Li W."/>
            <person name="Chen Y."/>
            <person name="Li Y."/>
            <person name="Zhang Y."/>
            <person name="Ai D."/>
            <person name="Zhao J."/>
            <person name="Shang C."/>
            <person name="Ma Y."/>
            <person name="Wu B."/>
            <person name="Wang M."/>
            <person name="Gao L."/>
            <person name="Sun D."/>
            <person name="Zhang P."/>
            <person name="Guo F."/>
            <person name="Wang W."/>
            <person name="Li Y."/>
            <person name="Wang J."/>
            <person name="Varshney R.K."/>
            <person name="Wang J."/>
            <person name="Ling H.Q."/>
            <person name="Wan P."/>
        </authorList>
    </citation>
    <scope>NUCLEOTIDE SEQUENCE</scope>
    <source>
        <strain evidence="3">cv. Jingnong 6</strain>
    </source>
</reference>
<evidence type="ECO:0000313" key="2">
    <source>
        <dbReference type="EMBL" id="KOM46015.1"/>
    </source>
</evidence>
<name>A0A0L9UT41_PHAAN</name>
<organism evidence="2 3">
    <name type="scientific">Phaseolus angularis</name>
    <name type="common">Azuki bean</name>
    <name type="synonym">Vigna angularis</name>
    <dbReference type="NCBI Taxonomy" id="3914"/>
    <lineage>
        <taxon>Eukaryota</taxon>
        <taxon>Viridiplantae</taxon>
        <taxon>Streptophyta</taxon>
        <taxon>Embryophyta</taxon>
        <taxon>Tracheophyta</taxon>
        <taxon>Spermatophyta</taxon>
        <taxon>Magnoliopsida</taxon>
        <taxon>eudicotyledons</taxon>
        <taxon>Gunneridae</taxon>
        <taxon>Pentapetalae</taxon>
        <taxon>rosids</taxon>
        <taxon>fabids</taxon>
        <taxon>Fabales</taxon>
        <taxon>Fabaceae</taxon>
        <taxon>Papilionoideae</taxon>
        <taxon>50 kb inversion clade</taxon>
        <taxon>NPAAA clade</taxon>
        <taxon>indigoferoid/millettioid clade</taxon>
        <taxon>Phaseoleae</taxon>
        <taxon>Vigna</taxon>
    </lineage>
</organism>
<sequence length="72" mass="7782">MKNNASGKKADLLGDEIDEDASGGVAAPEDDLEVHSIAADNDEGHEGDDTNENEDQVEKDDYPLFNMKDFLG</sequence>
<dbReference type="Proteomes" id="UP000053144">
    <property type="component" value="Chromosome 6"/>
</dbReference>
<accession>A0A0L9UT41</accession>
<gene>
    <name evidence="2" type="ORF">LR48_Vigan06g132100</name>
</gene>
<feature type="region of interest" description="Disordered" evidence="1">
    <location>
        <begin position="1"/>
        <end position="72"/>
    </location>
</feature>
<proteinExistence type="predicted"/>
<evidence type="ECO:0000313" key="3">
    <source>
        <dbReference type="Proteomes" id="UP000053144"/>
    </source>
</evidence>